<organism evidence="6 7">
    <name type="scientific">Hibiscus sabdariffa</name>
    <name type="common">roselle</name>
    <dbReference type="NCBI Taxonomy" id="183260"/>
    <lineage>
        <taxon>Eukaryota</taxon>
        <taxon>Viridiplantae</taxon>
        <taxon>Streptophyta</taxon>
        <taxon>Embryophyta</taxon>
        <taxon>Tracheophyta</taxon>
        <taxon>Spermatophyta</taxon>
        <taxon>Magnoliopsida</taxon>
        <taxon>eudicotyledons</taxon>
        <taxon>Gunneridae</taxon>
        <taxon>Pentapetalae</taxon>
        <taxon>rosids</taxon>
        <taxon>malvids</taxon>
        <taxon>Malvales</taxon>
        <taxon>Malvaceae</taxon>
        <taxon>Malvoideae</taxon>
        <taxon>Hibiscus</taxon>
    </lineage>
</organism>
<dbReference type="Proteomes" id="UP001396334">
    <property type="component" value="Unassembled WGS sequence"/>
</dbReference>
<dbReference type="CDD" id="cd00167">
    <property type="entry name" value="SANT"/>
    <property type="match status" value="1"/>
</dbReference>
<feature type="domain" description="Myb-like" evidence="5">
    <location>
        <begin position="27"/>
        <end position="75"/>
    </location>
</feature>
<feature type="compositionally biased region" description="Basic and acidic residues" evidence="4">
    <location>
        <begin position="17"/>
        <end position="27"/>
    </location>
</feature>
<dbReference type="EMBL" id="JBBPBN010000030">
    <property type="protein sequence ID" value="KAK9005066.1"/>
    <property type="molecule type" value="Genomic_DNA"/>
</dbReference>
<accession>A0ABR2QWP3</accession>
<feature type="region of interest" description="Disordered" evidence="4">
    <location>
        <begin position="1"/>
        <end position="30"/>
    </location>
</feature>
<evidence type="ECO:0000256" key="1">
    <source>
        <dbReference type="ARBA" id="ARBA00004123"/>
    </source>
</evidence>
<reference evidence="6 7" key="1">
    <citation type="journal article" date="2024" name="G3 (Bethesda)">
        <title>Genome assembly of Hibiscus sabdariffa L. provides insights into metabolisms of medicinal natural products.</title>
        <authorList>
            <person name="Kim T."/>
        </authorList>
    </citation>
    <scope>NUCLEOTIDE SEQUENCE [LARGE SCALE GENOMIC DNA]</scope>
    <source>
        <strain evidence="6">TK-2024</strain>
        <tissue evidence="6">Old leaves</tissue>
    </source>
</reference>
<dbReference type="PANTHER" id="PTHR47998:SF67">
    <property type="entry name" value="MYB TRANSCRIPTION FACTOR"/>
    <property type="match status" value="1"/>
</dbReference>
<comment type="caution">
    <text evidence="6">The sequence shown here is derived from an EMBL/GenBank/DDBJ whole genome shotgun (WGS) entry which is preliminary data.</text>
</comment>
<evidence type="ECO:0000256" key="4">
    <source>
        <dbReference type="SAM" id="MobiDB-lite"/>
    </source>
</evidence>
<keyword evidence="2" id="KW-0238">DNA-binding</keyword>
<dbReference type="Gene3D" id="1.10.10.60">
    <property type="entry name" value="Homeodomain-like"/>
    <property type="match status" value="1"/>
</dbReference>
<dbReference type="InterPro" id="IPR015495">
    <property type="entry name" value="Myb_TF_plants"/>
</dbReference>
<dbReference type="Pfam" id="PF00249">
    <property type="entry name" value="Myb_DNA-binding"/>
    <property type="match status" value="1"/>
</dbReference>
<evidence type="ECO:0000256" key="2">
    <source>
        <dbReference type="ARBA" id="ARBA00023125"/>
    </source>
</evidence>
<dbReference type="PANTHER" id="PTHR47998">
    <property type="entry name" value="TRANSCRIPTION FACTOR MYB51-LIKE ISOFORM X1"/>
    <property type="match status" value="1"/>
</dbReference>
<name>A0ABR2QWP3_9ROSI</name>
<keyword evidence="3" id="KW-0539">Nucleus</keyword>
<comment type="subcellular location">
    <subcellularLocation>
        <location evidence="1">Nucleus</location>
    </subcellularLocation>
</comment>
<dbReference type="SUPFAM" id="SSF46689">
    <property type="entry name" value="Homeodomain-like"/>
    <property type="match status" value="1"/>
</dbReference>
<sequence length="309" mass="34575">MAESEHSSSENASMDTTEEHRHSKQDSELEFSDDEETLIIRMFNLVGERWSLIAGRIPGRTAEEIENFSSENGGNIGFGYFNVSPSSAPRRENVVRGGATGGRRSRMRRRPAAGGASTSSASAAKGKWFARSNDGMLPPIVAVVEVFVYRMSMRKLLMEVRRKVKEMCKRNSKKVKHNEGLKRLLESQGRLNRIDDSVRQRNSPKSPVLVFFSLTKSQMYSFGRSCCRIQIENLGVMDDGGKYMYISMDEMKAIGISHLASKSNQFIDSEPKVQFAEVIGAAEETGVARFDCILFLFSLMCRKNIAVVS</sequence>
<evidence type="ECO:0000313" key="7">
    <source>
        <dbReference type="Proteomes" id="UP001396334"/>
    </source>
</evidence>
<evidence type="ECO:0000259" key="5">
    <source>
        <dbReference type="SMART" id="SM00717"/>
    </source>
</evidence>
<dbReference type="SMART" id="SM00717">
    <property type="entry name" value="SANT"/>
    <property type="match status" value="1"/>
</dbReference>
<dbReference type="InterPro" id="IPR009057">
    <property type="entry name" value="Homeodomain-like_sf"/>
</dbReference>
<proteinExistence type="predicted"/>
<evidence type="ECO:0000256" key="3">
    <source>
        <dbReference type="ARBA" id="ARBA00023242"/>
    </source>
</evidence>
<keyword evidence="7" id="KW-1185">Reference proteome</keyword>
<protein>
    <recommendedName>
        <fullName evidence="5">Myb-like domain-containing protein</fullName>
    </recommendedName>
</protein>
<feature type="region of interest" description="Disordered" evidence="4">
    <location>
        <begin position="89"/>
        <end position="119"/>
    </location>
</feature>
<evidence type="ECO:0000313" key="6">
    <source>
        <dbReference type="EMBL" id="KAK9005066.1"/>
    </source>
</evidence>
<dbReference type="InterPro" id="IPR001005">
    <property type="entry name" value="SANT/Myb"/>
</dbReference>
<gene>
    <name evidence="6" type="ORF">V6N11_042514</name>
</gene>